<dbReference type="PANTHER" id="PTHR48098">
    <property type="entry name" value="ENTEROCHELIN ESTERASE-RELATED"/>
    <property type="match status" value="1"/>
</dbReference>
<reference evidence="3" key="1">
    <citation type="journal article" date="2019" name="Int. J. Syst. Evol. Microbiol.">
        <title>The Global Catalogue of Microorganisms (GCM) 10K type strain sequencing project: providing services to taxonomists for standard genome sequencing and annotation.</title>
        <authorList>
            <consortium name="The Broad Institute Genomics Platform"/>
            <consortium name="The Broad Institute Genome Sequencing Center for Infectious Disease"/>
            <person name="Wu L."/>
            <person name="Ma J."/>
        </authorList>
    </citation>
    <scope>NUCLEOTIDE SEQUENCE [LARGE SCALE GENOMIC DNA]</scope>
    <source>
        <strain evidence="3">JCM 14370</strain>
    </source>
</reference>
<keyword evidence="1" id="KW-0732">Signal</keyword>
<evidence type="ECO:0000313" key="2">
    <source>
        <dbReference type="EMBL" id="GGJ53858.1"/>
    </source>
</evidence>
<dbReference type="SUPFAM" id="SSF53474">
    <property type="entry name" value="alpha/beta-Hydrolases"/>
    <property type="match status" value="1"/>
</dbReference>
<keyword evidence="3" id="KW-1185">Reference proteome</keyword>
<evidence type="ECO:0000313" key="3">
    <source>
        <dbReference type="Proteomes" id="UP000632222"/>
    </source>
</evidence>
<dbReference type="PANTHER" id="PTHR48098:SF1">
    <property type="entry name" value="DIACYLGLYCEROL ACYLTRANSFERASE_MYCOLYLTRANSFERASE AG85A"/>
    <property type="match status" value="1"/>
</dbReference>
<dbReference type="Pfam" id="PF00756">
    <property type="entry name" value="Esterase"/>
    <property type="match status" value="1"/>
</dbReference>
<dbReference type="InterPro" id="IPR000801">
    <property type="entry name" value="Esterase-like"/>
</dbReference>
<dbReference type="InterPro" id="IPR029058">
    <property type="entry name" value="AB_hydrolase_fold"/>
</dbReference>
<comment type="caution">
    <text evidence="2">The sequence shown here is derived from an EMBL/GenBank/DDBJ whole genome shotgun (WGS) entry which is preliminary data.</text>
</comment>
<dbReference type="RefSeq" id="WP_189007325.1">
    <property type="nucleotide sequence ID" value="NZ_BMOD01000028.1"/>
</dbReference>
<dbReference type="Gene3D" id="3.40.50.1820">
    <property type="entry name" value="alpha/beta hydrolase"/>
    <property type="match status" value="1"/>
</dbReference>
<organism evidence="2 3">
    <name type="scientific">Deinococcus roseus</name>
    <dbReference type="NCBI Taxonomy" id="392414"/>
    <lineage>
        <taxon>Bacteria</taxon>
        <taxon>Thermotogati</taxon>
        <taxon>Deinococcota</taxon>
        <taxon>Deinococci</taxon>
        <taxon>Deinococcales</taxon>
        <taxon>Deinococcaceae</taxon>
        <taxon>Deinococcus</taxon>
    </lineage>
</organism>
<accession>A0ABQ2DFM0</accession>
<feature type="chain" id="PRO_5047281493" description="Esterase" evidence="1">
    <location>
        <begin position="18"/>
        <end position="273"/>
    </location>
</feature>
<sequence>MMRVLLLSGMLMGLAFADPSHVELLSVKSAVLDRNMAVKVYLPPDYDDQQKYPVVYLLHPYGGDEKFWLGALDTREVMDRLIEQKKVRPFLVVSPNYDNSFAVNSREAIVGVNAGRYSDYLTQELVSFIDSKYSTVTSRDGRFIGGTSMGGYAALQLGLTHTELFSKIAAQSAALWDGKDDLYQDQRDWLYPNPETRSDRDPFKLITKVNLKALHFRIDVGKSDLLREVNEHFVRELREAGANIEFSEDKGDHDLAYWSSQLADFLTFFGKPE</sequence>
<dbReference type="Proteomes" id="UP000632222">
    <property type="component" value="Unassembled WGS sequence"/>
</dbReference>
<evidence type="ECO:0000256" key="1">
    <source>
        <dbReference type="SAM" id="SignalP"/>
    </source>
</evidence>
<gene>
    <name evidence="2" type="ORF">GCM10008938_44840</name>
</gene>
<evidence type="ECO:0008006" key="4">
    <source>
        <dbReference type="Google" id="ProtNLM"/>
    </source>
</evidence>
<protein>
    <recommendedName>
        <fullName evidence="4">Esterase</fullName>
    </recommendedName>
</protein>
<feature type="signal peptide" evidence="1">
    <location>
        <begin position="1"/>
        <end position="17"/>
    </location>
</feature>
<name>A0ABQ2DFM0_9DEIO</name>
<proteinExistence type="predicted"/>
<dbReference type="InterPro" id="IPR050583">
    <property type="entry name" value="Mycobacterial_A85_antigen"/>
</dbReference>
<dbReference type="EMBL" id="BMOD01000028">
    <property type="protein sequence ID" value="GGJ53858.1"/>
    <property type="molecule type" value="Genomic_DNA"/>
</dbReference>